<evidence type="ECO:0000256" key="9">
    <source>
        <dbReference type="SAM" id="Phobius"/>
    </source>
</evidence>
<accession>A0A2H9U4A9</accession>
<comment type="similarity">
    <text evidence="8">Belongs to the TsuA/YedE (TC 9.B.102) family.</text>
</comment>
<dbReference type="OrthoDB" id="9814020at2"/>
<feature type="transmembrane region" description="Helical" evidence="9">
    <location>
        <begin position="116"/>
        <end position="136"/>
    </location>
</feature>
<dbReference type="Proteomes" id="UP000235861">
    <property type="component" value="Unassembled WGS sequence"/>
</dbReference>
<evidence type="ECO:0000256" key="1">
    <source>
        <dbReference type="ARBA" id="ARBA00004429"/>
    </source>
</evidence>
<dbReference type="EMBL" id="PGGC01000090">
    <property type="protein sequence ID" value="PJG58867.1"/>
    <property type="molecule type" value="Genomic_DNA"/>
</dbReference>
<evidence type="ECO:0000256" key="6">
    <source>
        <dbReference type="ARBA" id="ARBA00022989"/>
    </source>
</evidence>
<dbReference type="RefSeq" id="WP_100294056.1">
    <property type="nucleotide sequence ID" value="NZ_PGGC01000090.1"/>
</dbReference>
<keyword evidence="6 9" id="KW-1133">Transmembrane helix</keyword>
<keyword evidence="3" id="KW-1003">Cell membrane</keyword>
<dbReference type="AlphaFoldDB" id="A0A2H9U4A9"/>
<sequence>MMEPQWWLALLGGSLIGLAALLLLLFNGRMAGISSILVGALAQQEAWRWLFLLGLAMGAWLAFLLEWAVLPDLTRLPAWPLVLLAGLLVGVGTRLANGCTSGHGICGIGRLSARSVIATLTFMISAACTVFVTRHLW</sequence>
<proteinExistence type="inferred from homology"/>
<evidence type="ECO:0000256" key="5">
    <source>
        <dbReference type="ARBA" id="ARBA00022692"/>
    </source>
</evidence>
<name>A0A2H9U4A9_9GAMM</name>
<evidence type="ECO:0000313" key="10">
    <source>
        <dbReference type="EMBL" id="PJG58867.1"/>
    </source>
</evidence>
<feature type="transmembrane region" description="Helical" evidence="9">
    <location>
        <begin position="76"/>
        <end position="96"/>
    </location>
</feature>
<feature type="transmembrane region" description="Helical" evidence="9">
    <location>
        <begin position="6"/>
        <end position="26"/>
    </location>
</feature>
<evidence type="ECO:0000313" key="11">
    <source>
        <dbReference type="Proteomes" id="UP000235861"/>
    </source>
</evidence>
<keyword evidence="5 9" id="KW-0812">Transmembrane</keyword>
<protein>
    <submittedName>
        <fullName evidence="10">Uncharacterized protein</fullName>
    </submittedName>
</protein>
<gene>
    <name evidence="10" type="ORF">CUC53_10180</name>
</gene>
<organism evidence="10 11">
    <name type="scientific">Aeromonas cavernicola</name>
    <dbReference type="NCBI Taxonomy" id="1006623"/>
    <lineage>
        <taxon>Bacteria</taxon>
        <taxon>Pseudomonadati</taxon>
        <taxon>Pseudomonadota</taxon>
        <taxon>Gammaproteobacteria</taxon>
        <taxon>Aeromonadales</taxon>
        <taxon>Aeromonadaceae</taxon>
        <taxon>Aeromonas</taxon>
    </lineage>
</organism>
<dbReference type="PANTHER" id="PTHR30574:SF1">
    <property type="entry name" value="SULPHUR TRANSPORT DOMAIN-CONTAINING PROTEIN"/>
    <property type="match status" value="1"/>
</dbReference>
<dbReference type="InterPro" id="IPR007272">
    <property type="entry name" value="Sulf_transp_TsuA/YedE"/>
</dbReference>
<keyword evidence="11" id="KW-1185">Reference proteome</keyword>
<dbReference type="GO" id="GO:0005886">
    <property type="term" value="C:plasma membrane"/>
    <property type="evidence" value="ECO:0007669"/>
    <property type="project" value="UniProtKB-SubCell"/>
</dbReference>
<evidence type="ECO:0000256" key="2">
    <source>
        <dbReference type="ARBA" id="ARBA00022448"/>
    </source>
</evidence>
<keyword evidence="2" id="KW-0813">Transport</keyword>
<feature type="transmembrane region" description="Helical" evidence="9">
    <location>
        <begin position="47"/>
        <end position="70"/>
    </location>
</feature>
<comment type="caution">
    <text evidence="10">The sequence shown here is derived from an EMBL/GenBank/DDBJ whole genome shotgun (WGS) entry which is preliminary data.</text>
</comment>
<evidence type="ECO:0000256" key="3">
    <source>
        <dbReference type="ARBA" id="ARBA00022475"/>
    </source>
</evidence>
<evidence type="ECO:0000256" key="8">
    <source>
        <dbReference type="ARBA" id="ARBA00035655"/>
    </source>
</evidence>
<keyword evidence="7 9" id="KW-0472">Membrane</keyword>
<evidence type="ECO:0000256" key="4">
    <source>
        <dbReference type="ARBA" id="ARBA00022519"/>
    </source>
</evidence>
<dbReference type="PANTHER" id="PTHR30574">
    <property type="entry name" value="INNER MEMBRANE PROTEIN YEDE"/>
    <property type="match status" value="1"/>
</dbReference>
<dbReference type="Pfam" id="PF04143">
    <property type="entry name" value="Sulf_transp"/>
    <property type="match status" value="1"/>
</dbReference>
<keyword evidence="4" id="KW-0997">Cell inner membrane</keyword>
<comment type="subcellular location">
    <subcellularLocation>
        <location evidence="1">Cell inner membrane</location>
        <topology evidence="1">Multi-pass membrane protein</topology>
    </subcellularLocation>
</comment>
<evidence type="ECO:0000256" key="7">
    <source>
        <dbReference type="ARBA" id="ARBA00023136"/>
    </source>
</evidence>
<reference evidence="10 11" key="1">
    <citation type="submission" date="2017-11" db="EMBL/GenBank/DDBJ databases">
        <title>Draft genome sequence of environmental isolate Aeromonas cavernicola sp. nov. MDC 2508.</title>
        <authorList>
            <person name="Colston S.M."/>
            <person name="Navarro A."/>
            <person name="Martinez-Murcia A.J."/>
            <person name="Graf J."/>
        </authorList>
    </citation>
    <scope>NUCLEOTIDE SEQUENCE [LARGE SCALE GENOMIC DNA]</scope>
    <source>
        <strain evidence="10 11">MDC 2508</strain>
    </source>
</reference>